<dbReference type="EMBL" id="DF970255">
    <property type="protein sequence ID" value="GAP67309.1"/>
    <property type="molecule type" value="Genomic_DNA"/>
</dbReference>
<dbReference type="PANTHER" id="PTHR39585:SF1">
    <property type="entry name" value="FAD ASSEMBLY FACTOR SDHE"/>
    <property type="match status" value="1"/>
</dbReference>
<evidence type="ECO:0000256" key="2">
    <source>
        <dbReference type="ARBA" id="ARBA00004496"/>
    </source>
</evidence>
<dbReference type="GO" id="GO:0005737">
    <property type="term" value="C:cytoplasm"/>
    <property type="evidence" value="ECO:0007669"/>
    <property type="project" value="UniProtKB-SubCell"/>
</dbReference>
<evidence type="ECO:0000256" key="3">
    <source>
        <dbReference type="ARBA" id="ARBA00008571"/>
    </source>
</evidence>
<dbReference type="InterPro" id="IPR005631">
    <property type="entry name" value="SDH"/>
</dbReference>
<organism evidence="8">
    <name type="scientific">Mizugakiibacter sediminis</name>
    <dbReference type="NCBI Taxonomy" id="1475481"/>
    <lineage>
        <taxon>Bacteria</taxon>
        <taxon>Pseudomonadati</taxon>
        <taxon>Pseudomonadota</taxon>
        <taxon>Gammaproteobacteria</taxon>
        <taxon>Lysobacterales</taxon>
        <taxon>Rhodanobacteraceae</taxon>
        <taxon>Mizugakiibacter</taxon>
    </lineage>
</organism>
<comment type="function">
    <text evidence="1">An FAD assembly protein, which accelerates covalent attachment of the cofactor into other proteins. Plays an essential role in the assembly of succinate dehydrogenase (SDH, respiratory complex II), an enzyme complex that is a component of both the tricarboxylic acid cycle and the electron transport chain, and which couples the oxidation of succinate to fumarate with the reduction of ubiquinone (coenzyme Q) to ubiquinol. Required for flavinylation (covalent attachment of FAD) of the flavoprotein subunit SdhA of SDH and other flavinylated proteins as well.</text>
</comment>
<comment type="subcellular location">
    <subcellularLocation>
        <location evidence="2">Cytoplasm</location>
    </subcellularLocation>
</comment>
<keyword evidence="6" id="KW-0143">Chaperone</keyword>
<dbReference type="InterPro" id="IPR050531">
    <property type="entry name" value="SdhE_FAD_assembly_factor"/>
</dbReference>
<dbReference type="Pfam" id="PF03937">
    <property type="entry name" value="Sdh5"/>
    <property type="match status" value="1"/>
</dbReference>
<evidence type="ECO:0000256" key="5">
    <source>
        <dbReference type="ARBA" id="ARBA00022490"/>
    </source>
</evidence>
<evidence type="ECO:0000256" key="6">
    <source>
        <dbReference type="ARBA" id="ARBA00023186"/>
    </source>
</evidence>
<evidence type="ECO:0000313" key="7">
    <source>
        <dbReference type="EMBL" id="GAN44241.1"/>
    </source>
</evidence>
<dbReference type="RefSeq" id="WP_062537858.1">
    <property type="nucleotide sequence ID" value="NZ_DF970255.1"/>
</dbReference>
<comment type="similarity">
    <text evidence="3">Belongs to the SdhE FAD assembly factor family.</text>
</comment>
<dbReference type="OrthoDB" id="9180899at2"/>
<dbReference type="HOGENOM" id="CLU_103054_2_3_6"/>
<keyword evidence="9" id="KW-1185">Reference proteome</keyword>
<evidence type="ECO:0000256" key="1">
    <source>
        <dbReference type="ARBA" id="ARBA00003135"/>
    </source>
</evidence>
<evidence type="ECO:0000256" key="4">
    <source>
        <dbReference type="ARBA" id="ARBA00019418"/>
    </source>
</evidence>
<gene>
    <name evidence="7" type="ORF">MBSD_0765</name>
    <name evidence="8" type="ORF">MBSD_n2630</name>
</gene>
<dbReference type="EMBL" id="DF952378">
    <property type="protein sequence ID" value="GAN44241.1"/>
    <property type="molecule type" value="Genomic_DNA"/>
</dbReference>
<reference evidence="8" key="2">
    <citation type="submission" date="2015-08" db="EMBL/GenBank/DDBJ databases">
        <title>Complete DNA Sequence of Pseudomonas syringae pv. actinidiae, the Causal Agent of Kiwifruit Canker Disease.</title>
        <authorList>
            <person name="Rikkerink E.H.A."/>
            <person name="Fineran P.C."/>
        </authorList>
    </citation>
    <scope>NUCLEOTIDE SEQUENCE</scope>
    <source>
        <strain evidence="8">SkMP5</strain>
    </source>
</reference>
<accession>A0A0K8QQW1</accession>
<keyword evidence="5" id="KW-0963">Cytoplasm</keyword>
<protein>
    <recommendedName>
        <fullName evidence="4">FAD assembly factor SdhE</fullName>
    </recommendedName>
</protein>
<dbReference type="AlphaFoldDB" id="A0A0K8QQW1"/>
<dbReference type="SUPFAM" id="SSF109910">
    <property type="entry name" value="YgfY-like"/>
    <property type="match status" value="1"/>
</dbReference>
<reference evidence="7" key="1">
    <citation type="submission" date="2015-03" db="EMBL/GenBank/DDBJ databases">
        <title>Draft genome sequence of Mizugakiibacter sediminis skMP5.</title>
        <authorList>
            <person name="Watanabe T."/>
            <person name="Kojima H."/>
            <person name="Fukui M."/>
        </authorList>
    </citation>
    <scope>NUCLEOTIDE SEQUENCE</scope>
    <source>
        <strain evidence="7">SkMP5</strain>
    </source>
</reference>
<dbReference type="GO" id="GO:0006105">
    <property type="term" value="P:succinate metabolic process"/>
    <property type="evidence" value="ECO:0007669"/>
    <property type="project" value="TreeGrafter"/>
</dbReference>
<proteinExistence type="inferred from homology"/>
<dbReference type="STRING" id="1475481.GCA_000953855_02681"/>
<sequence length="85" mass="10152">MTADDDARLRRLRWRCRRGTKELDALLGWWLAQRYASADADARAAFETLLERQDPDVWDWLMGHARPDDPRWQAIVDEIRAHHRL</sequence>
<dbReference type="InterPro" id="IPR036714">
    <property type="entry name" value="SDH_sf"/>
</dbReference>
<dbReference type="Proteomes" id="UP000253740">
    <property type="component" value="Unassembled WGS sequence"/>
</dbReference>
<dbReference type="PANTHER" id="PTHR39585">
    <property type="entry name" value="FAD ASSEMBLY FACTOR SDHE"/>
    <property type="match status" value="1"/>
</dbReference>
<name>A0A0K8QQW1_9GAMM</name>
<dbReference type="Gene3D" id="1.10.150.250">
    <property type="entry name" value="Flavinator of succinate dehydrogenase"/>
    <property type="match status" value="1"/>
</dbReference>
<evidence type="ECO:0000313" key="8">
    <source>
        <dbReference type="EMBL" id="GAP67309.1"/>
    </source>
</evidence>
<evidence type="ECO:0000313" key="9">
    <source>
        <dbReference type="Proteomes" id="UP000253740"/>
    </source>
</evidence>